<keyword evidence="3" id="KW-1185">Reference proteome</keyword>
<feature type="domain" description="Suppressor of fused-like" evidence="1">
    <location>
        <begin position="196"/>
        <end position="366"/>
    </location>
</feature>
<evidence type="ECO:0000313" key="2">
    <source>
        <dbReference type="EMBL" id="TWG17105.1"/>
    </source>
</evidence>
<dbReference type="EMBL" id="VIWZ01000001">
    <property type="protein sequence ID" value="TWG17105.1"/>
    <property type="molecule type" value="Genomic_DNA"/>
</dbReference>
<comment type="caution">
    <text evidence="2">The sequence shown here is derived from an EMBL/GenBank/DDBJ whole genome shotgun (WGS) entry which is preliminary data.</text>
</comment>
<gene>
    <name evidence="2" type="ORF">FHU34_112446</name>
</gene>
<dbReference type="Proteomes" id="UP000317685">
    <property type="component" value="Unassembled WGS sequence"/>
</dbReference>
<evidence type="ECO:0000313" key="3">
    <source>
        <dbReference type="Proteomes" id="UP000317685"/>
    </source>
</evidence>
<protein>
    <submittedName>
        <fullName evidence="2">Suppressor of fused protein SUFU</fullName>
    </submittedName>
</protein>
<dbReference type="InterPro" id="IPR020941">
    <property type="entry name" value="SUFU-like_domain"/>
</dbReference>
<sequence length="369" mass="40689">MVQPQLVQAAAPVPIEEFNSGSTGTGHRGATAIHERAEVIDQDDHSAGIHAMMMPGPARIRHPDLAVDRARGCRVSVALRDYQWRRGWEWILRRLEEWSRARERQYPWLGSQVVDARSWPMRVPPVAPSSGPCIGCVAMDEPSGSGVLRHQSLHDGFVPAQGPQQAFADAIDRHIEEHFGPVEFVYHEIASHLVGVHVYVVAPTEERPYRTLITSGMSELPMAVPEGHDISPYAELMLSLPADWPLTEVAGIGDETGWPLRALKQVARLPHEYGTWIGEWHSVPNGDPAQPYAADTPFAGVVVTPMLRVPPEARTIDVGGGIRIALLALIPLHPEEIAVKVERGTNALIEILDRGRITELLDPHRPSYA</sequence>
<organism evidence="2 3">
    <name type="scientific">Micromonospora taraxaci</name>
    <dbReference type="NCBI Taxonomy" id="1316803"/>
    <lineage>
        <taxon>Bacteria</taxon>
        <taxon>Bacillati</taxon>
        <taxon>Actinomycetota</taxon>
        <taxon>Actinomycetes</taxon>
        <taxon>Micromonosporales</taxon>
        <taxon>Micromonosporaceae</taxon>
        <taxon>Micromonospora</taxon>
    </lineage>
</organism>
<name>A0A561VZR2_9ACTN</name>
<dbReference type="Pfam" id="PF05076">
    <property type="entry name" value="SUFU"/>
    <property type="match status" value="1"/>
</dbReference>
<proteinExistence type="predicted"/>
<evidence type="ECO:0000259" key="1">
    <source>
        <dbReference type="Pfam" id="PF05076"/>
    </source>
</evidence>
<accession>A0A561VZR2</accession>
<dbReference type="AlphaFoldDB" id="A0A561VZR2"/>
<reference evidence="2 3" key="1">
    <citation type="submission" date="2019-06" db="EMBL/GenBank/DDBJ databases">
        <title>Sequencing the genomes of 1000 actinobacteria strains.</title>
        <authorList>
            <person name="Klenk H.-P."/>
        </authorList>
    </citation>
    <scope>NUCLEOTIDE SEQUENCE [LARGE SCALE GENOMIC DNA]</scope>
    <source>
        <strain evidence="2 3">DSM 45885</strain>
    </source>
</reference>